<dbReference type="SUPFAM" id="SSF103084">
    <property type="entry name" value="Holliday junction resolvase RusA"/>
    <property type="match status" value="1"/>
</dbReference>
<proteinExistence type="predicted"/>
<evidence type="ECO:0000313" key="2">
    <source>
        <dbReference type="Proteomes" id="UP000327000"/>
    </source>
</evidence>
<dbReference type="GO" id="GO:0006281">
    <property type="term" value="P:DNA repair"/>
    <property type="evidence" value="ECO:0007669"/>
    <property type="project" value="InterPro"/>
</dbReference>
<dbReference type="AlphaFoldDB" id="A0A5N5WCW8"/>
<gene>
    <name evidence="1" type="ORF">FRZ00_06200</name>
</gene>
<reference evidence="1 2" key="1">
    <citation type="journal article" date="2019" name="Microb. Cell Fact.">
        <title>Exploring novel herbicidin analogues by transcriptional regulator overexpression and MS/MS molecular networking.</title>
        <authorList>
            <person name="Shi Y."/>
            <person name="Gu R."/>
            <person name="Li Y."/>
            <person name="Wang X."/>
            <person name="Ren W."/>
            <person name="Li X."/>
            <person name="Wang L."/>
            <person name="Xie Y."/>
            <person name="Hong B."/>
        </authorList>
    </citation>
    <scope>NUCLEOTIDE SEQUENCE [LARGE SCALE GENOMIC DNA]</scope>
    <source>
        <strain evidence="1 2">US-43</strain>
    </source>
</reference>
<sequence>MTTFPPFASAPAPAGAGPAPRVFTVTLPAGLPLLNANQRPHYRRRAEITKRLRGAAMEAVSEHRALMVALAASSPEPLFQRAHVLGILHPSTRGRRDPANWYPSFKAAIDGLVDAGVLEDDDHTRLLGPDMRLGSLVKGGQLALCVRELGSGEGWIDLGSGATG</sequence>
<dbReference type="RefSeq" id="WP_152262725.1">
    <property type="nucleotide sequence ID" value="NZ_VOKX01000009.1"/>
</dbReference>
<dbReference type="OrthoDB" id="3237255at2"/>
<comment type="caution">
    <text evidence="1">The sequence shown here is derived from an EMBL/GenBank/DDBJ whole genome shotgun (WGS) entry which is preliminary data.</text>
</comment>
<evidence type="ECO:0000313" key="1">
    <source>
        <dbReference type="EMBL" id="KAB7850186.1"/>
    </source>
</evidence>
<dbReference type="Proteomes" id="UP000327000">
    <property type="component" value="Unassembled WGS sequence"/>
</dbReference>
<dbReference type="GO" id="GO:0000287">
    <property type="term" value="F:magnesium ion binding"/>
    <property type="evidence" value="ECO:0007669"/>
    <property type="project" value="InterPro"/>
</dbReference>
<dbReference type="Gene3D" id="3.30.1330.70">
    <property type="entry name" value="Holliday junction resolvase RusA"/>
    <property type="match status" value="1"/>
</dbReference>
<dbReference type="EMBL" id="VOKX01000009">
    <property type="protein sequence ID" value="KAB7850186.1"/>
    <property type="molecule type" value="Genomic_DNA"/>
</dbReference>
<name>A0A5N5WCW8_STRMB</name>
<dbReference type="InterPro" id="IPR036614">
    <property type="entry name" value="RusA-like_sf"/>
</dbReference>
<dbReference type="GO" id="GO:0006310">
    <property type="term" value="P:DNA recombination"/>
    <property type="evidence" value="ECO:0007669"/>
    <property type="project" value="InterPro"/>
</dbReference>
<protein>
    <submittedName>
        <fullName evidence="1">Uncharacterized protein</fullName>
    </submittedName>
</protein>
<keyword evidence="2" id="KW-1185">Reference proteome</keyword>
<organism evidence="1 2">
    <name type="scientific">Streptomyces mobaraensis</name>
    <name type="common">Streptoverticillium mobaraense</name>
    <dbReference type="NCBI Taxonomy" id="35621"/>
    <lineage>
        <taxon>Bacteria</taxon>
        <taxon>Bacillati</taxon>
        <taxon>Actinomycetota</taxon>
        <taxon>Actinomycetes</taxon>
        <taxon>Kitasatosporales</taxon>
        <taxon>Streptomycetaceae</taxon>
        <taxon>Streptomyces</taxon>
    </lineage>
</organism>
<accession>A0A5N5WCW8</accession>